<keyword evidence="2" id="KW-1185">Reference proteome</keyword>
<evidence type="ECO:0000313" key="1">
    <source>
        <dbReference type="EMBL" id="SOD19834.1"/>
    </source>
</evidence>
<evidence type="ECO:0008006" key="3">
    <source>
        <dbReference type="Google" id="ProtNLM"/>
    </source>
</evidence>
<dbReference type="InterPro" id="IPR025345">
    <property type="entry name" value="DUF4249"/>
</dbReference>
<dbReference type="OrthoDB" id="1117499at2"/>
<organism evidence="1 2">
    <name type="scientific">Pedobacter xixiisoli</name>
    <dbReference type="NCBI Taxonomy" id="1476464"/>
    <lineage>
        <taxon>Bacteria</taxon>
        <taxon>Pseudomonadati</taxon>
        <taxon>Bacteroidota</taxon>
        <taxon>Sphingobacteriia</taxon>
        <taxon>Sphingobacteriales</taxon>
        <taxon>Sphingobacteriaceae</taxon>
        <taxon>Pedobacter</taxon>
    </lineage>
</organism>
<dbReference type="AlphaFoldDB" id="A0A286AD53"/>
<name>A0A286AD53_9SPHI</name>
<proteinExistence type="predicted"/>
<sequence>MKNLSYLFFIVIILGSCKKQEDESKFEQKFIVNGYIENGKPAYVTIMLNMPFYAPVNSEELEKNVIRHAKVTVSDGQNSEVLTGYYDNKKVPYFYYKGSSLTGELGKKYYLEIVYGGYTLTSETEIPQDAKLNRIWFTAMPESKQQLNINFDDDENAKNYYKIYTKSQEEEDFIRCFVSNHDDKYFNGRSVNLQLNRGKKSNTQLTWTPHFSSRDTVTVKFATMNKEAFEFWQSYENEIVNASNPLMGSSFALKGNIVGRANGIWCGYGVNYYQIIAPK</sequence>
<dbReference type="Proteomes" id="UP000219281">
    <property type="component" value="Unassembled WGS sequence"/>
</dbReference>
<accession>A0A286AD53</accession>
<gene>
    <name evidence="1" type="ORF">SAMN06297358_3540</name>
</gene>
<evidence type="ECO:0000313" key="2">
    <source>
        <dbReference type="Proteomes" id="UP000219281"/>
    </source>
</evidence>
<reference evidence="2" key="1">
    <citation type="submission" date="2017-09" db="EMBL/GenBank/DDBJ databases">
        <authorList>
            <person name="Varghese N."/>
            <person name="Submissions S."/>
        </authorList>
    </citation>
    <scope>NUCLEOTIDE SEQUENCE [LARGE SCALE GENOMIC DNA]</scope>
    <source>
        <strain evidence="2">CGMCC 1.12803</strain>
    </source>
</reference>
<protein>
    <recommendedName>
        <fullName evidence="3">DUF4249 domain-containing protein</fullName>
    </recommendedName>
</protein>
<dbReference type="Pfam" id="PF14054">
    <property type="entry name" value="DUF4249"/>
    <property type="match status" value="1"/>
</dbReference>
<dbReference type="RefSeq" id="WP_097133342.1">
    <property type="nucleotide sequence ID" value="NZ_OCMT01000004.1"/>
</dbReference>
<dbReference type="PROSITE" id="PS51257">
    <property type="entry name" value="PROKAR_LIPOPROTEIN"/>
    <property type="match status" value="1"/>
</dbReference>
<dbReference type="EMBL" id="OCMT01000004">
    <property type="protein sequence ID" value="SOD19834.1"/>
    <property type="molecule type" value="Genomic_DNA"/>
</dbReference>